<dbReference type="Proteomes" id="UP000199700">
    <property type="component" value="Chromosome"/>
</dbReference>
<dbReference type="InterPro" id="IPR050109">
    <property type="entry name" value="HTH-type_TetR-like_transc_reg"/>
</dbReference>
<keyword evidence="3" id="KW-0804">Transcription</keyword>
<gene>
    <name evidence="6" type="ORF">SAMN04489751_3173</name>
</gene>
<dbReference type="InterPro" id="IPR009057">
    <property type="entry name" value="Homeodomain-like_sf"/>
</dbReference>
<keyword evidence="2 4" id="KW-0238">DNA-binding</keyword>
<dbReference type="Pfam" id="PF00440">
    <property type="entry name" value="TetR_N"/>
    <property type="match status" value="1"/>
</dbReference>
<dbReference type="STRING" id="629680.SAMN04489751_3173"/>
<name>A0A1H1VY06_BRESA</name>
<feature type="DNA-binding region" description="H-T-H motif" evidence="4">
    <location>
        <begin position="37"/>
        <end position="56"/>
    </location>
</feature>
<dbReference type="PANTHER" id="PTHR30055">
    <property type="entry name" value="HTH-TYPE TRANSCRIPTIONAL REGULATOR RUTR"/>
    <property type="match status" value="1"/>
</dbReference>
<evidence type="ECO:0000313" key="7">
    <source>
        <dbReference type="Proteomes" id="UP000199700"/>
    </source>
</evidence>
<dbReference type="GO" id="GO:0003700">
    <property type="term" value="F:DNA-binding transcription factor activity"/>
    <property type="evidence" value="ECO:0007669"/>
    <property type="project" value="TreeGrafter"/>
</dbReference>
<organism evidence="6 7">
    <name type="scientific">Brevibacterium sandarakinum</name>
    <dbReference type="NCBI Taxonomy" id="629680"/>
    <lineage>
        <taxon>Bacteria</taxon>
        <taxon>Bacillati</taxon>
        <taxon>Actinomycetota</taxon>
        <taxon>Actinomycetes</taxon>
        <taxon>Micrococcales</taxon>
        <taxon>Brevibacteriaceae</taxon>
        <taxon>Brevibacterium</taxon>
    </lineage>
</organism>
<keyword evidence="1" id="KW-0805">Transcription regulation</keyword>
<evidence type="ECO:0000259" key="5">
    <source>
        <dbReference type="PROSITE" id="PS50977"/>
    </source>
</evidence>
<dbReference type="AlphaFoldDB" id="A0A1H1VY06"/>
<dbReference type="PROSITE" id="PS50977">
    <property type="entry name" value="HTH_TETR_2"/>
    <property type="match status" value="1"/>
</dbReference>
<feature type="domain" description="HTH tetR-type" evidence="5">
    <location>
        <begin position="15"/>
        <end position="74"/>
    </location>
</feature>
<accession>A0A1H1VY06</accession>
<sequence>MAGRNSASTLRMDARRNVERIRSAAIDVFRTEGLSAPLENVAGAAQVSKATIFNRFGGRIGLIDAVIDEVVATALRAVIDDARSVPGISERIRFYVGAIRDLQYRLPAVNDVLLQAFPDSEPLMDLCRVGGGFHEELVEDGHAADALAEEVTPDDFQAMAIDNSLALKYGVQPSRADYDRRTGFVLDGIFQPTQSTAWQGS</sequence>
<dbReference type="EMBL" id="LT629739">
    <property type="protein sequence ID" value="SDS89643.1"/>
    <property type="molecule type" value="Genomic_DNA"/>
</dbReference>
<dbReference type="PANTHER" id="PTHR30055:SF234">
    <property type="entry name" value="HTH-TYPE TRANSCRIPTIONAL REGULATOR BETI"/>
    <property type="match status" value="1"/>
</dbReference>
<proteinExistence type="predicted"/>
<reference evidence="6" key="1">
    <citation type="submission" date="2016-10" db="EMBL/GenBank/DDBJ databases">
        <authorList>
            <person name="Varghese N."/>
            <person name="Submissions S."/>
        </authorList>
    </citation>
    <scope>NUCLEOTIDE SEQUENCE [LARGE SCALE GENOMIC DNA]</scope>
    <source>
        <strain evidence="6">DSM 22082</strain>
    </source>
</reference>
<evidence type="ECO:0000313" key="6">
    <source>
        <dbReference type="EMBL" id="SDS89643.1"/>
    </source>
</evidence>
<protein>
    <submittedName>
        <fullName evidence="6">DNA-binding transcriptional regulator, AcrR family</fullName>
    </submittedName>
</protein>
<evidence type="ECO:0000256" key="2">
    <source>
        <dbReference type="ARBA" id="ARBA00023125"/>
    </source>
</evidence>
<dbReference type="GO" id="GO:0000976">
    <property type="term" value="F:transcription cis-regulatory region binding"/>
    <property type="evidence" value="ECO:0007669"/>
    <property type="project" value="TreeGrafter"/>
</dbReference>
<dbReference type="InterPro" id="IPR001647">
    <property type="entry name" value="HTH_TetR"/>
</dbReference>
<dbReference type="OrthoDB" id="3192968at2"/>
<evidence type="ECO:0000256" key="3">
    <source>
        <dbReference type="ARBA" id="ARBA00023163"/>
    </source>
</evidence>
<evidence type="ECO:0000256" key="1">
    <source>
        <dbReference type="ARBA" id="ARBA00023015"/>
    </source>
</evidence>
<evidence type="ECO:0000256" key="4">
    <source>
        <dbReference type="PROSITE-ProRule" id="PRU00335"/>
    </source>
</evidence>
<dbReference type="RefSeq" id="WP_092107034.1">
    <property type="nucleotide sequence ID" value="NZ_LT629739.1"/>
</dbReference>
<keyword evidence="7" id="KW-1185">Reference proteome</keyword>
<dbReference type="Gene3D" id="1.10.357.10">
    <property type="entry name" value="Tetracycline Repressor, domain 2"/>
    <property type="match status" value="1"/>
</dbReference>
<dbReference type="SUPFAM" id="SSF46689">
    <property type="entry name" value="Homeodomain-like"/>
    <property type="match status" value="1"/>
</dbReference>